<protein>
    <submittedName>
        <fullName evidence="1">Uncharacterized protein</fullName>
    </submittedName>
</protein>
<proteinExistence type="predicted"/>
<dbReference type="Proteomes" id="UP001163731">
    <property type="component" value="Unassembled WGS sequence"/>
</dbReference>
<evidence type="ECO:0000313" key="2">
    <source>
        <dbReference type="Proteomes" id="UP001163731"/>
    </source>
</evidence>
<sequence length="306" mass="36692">MSKFLITLLTFSSLYAYTQDFIFDSSDYDFDKYNVSKKDYKIYQFLAGDSLSGKVSKIVKFNERGYKIYESTINYKTSKLTSVHDHIANFVYNENLLVKIETKFPNSINKSHSTFKYNSLKQLISSTLKKFEKGIKTKVEKTSEGELLGEERWETKAKWTTYLKKYFKYDDRQRLVKTFVPEKYKKSQNIYHYYYLDKNPIKITSYDNERLVWDEYRQYHNEFDYDYIRIWPDYDFKISEVCRSIGKVTFIFDAEDKILEISKPDYSGIRGNIKIRFSYNDQKLLSKVEIISVDNKIELTSLYIYD</sequence>
<name>A0ABT3HYJ1_9FLAO</name>
<gene>
    <name evidence="1" type="ORF">OMO38_10100</name>
</gene>
<accession>A0ABT3HYJ1</accession>
<dbReference type="EMBL" id="JAPDHW010000006">
    <property type="protein sequence ID" value="MCW3168872.1"/>
    <property type="molecule type" value="Genomic_DNA"/>
</dbReference>
<reference evidence="1" key="1">
    <citation type="submission" date="2022-10" db="EMBL/GenBank/DDBJ databases">
        <title>Chryseobacterium babae sp. nov. isolated from the gut of the beetle Oryctes rhinoceros, and Chryseobacterium kimseyorum sp. nov., isolated from a stick insect rearing cage.</title>
        <authorList>
            <person name="Shelomi M."/>
            <person name="Han C.-J."/>
            <person name="Chen W.-M."/>
            <person name="Chen H.-K."/>
            <person name="Liaw S.-J."/>
            <person name="Muhle E."/>
            <person name="Clermont D."/>
        </authorList>
    </citation>
    <scope>NUCLEOTIDE SEQUENCE</scope>
    <source>
        <strain evidence="1">09-1422</strain>
    </source>
</reference>
<evidence type="ECO:0000313" key="1">
    <source>
        <dbReference type="EMBL" id="MCW3168872.1"/>
    </source>
</evidence>
<keyword evidence="2" id="KW-1185">Reference proteome</keyword>
<comment type="caution">
    <text evidence="1">The sequence shown here is derived from an EMBL/GenBank/DDBJ whole genome shotgun (WGS) entry which is preliminary data.</text>
</comment>
<organism evidence="1 2">
    <name type="scientific">Chryseobacterium kimseyorum</name>
    <dbReference type="NCBI Taxonomy" id="2984028"/>
    <lineage>
        <taxon>Bacteria</taxon>
        <taxon>Pseudomonadati</taxon>
        <taxon>Bacteroidota</taxon>
        <taxon>Flavobacteriia</taxon>
        <taxon>Flavobacteriales</taxon>
        <taxon>Weeksellaceae</taxon>
        <taxon>Chryseobacterium group</taxon>
        <taxon>Chryseobacterium</taxon>
    </lineage>
</organism>
<dbReference type="RefSeq" id="WP_264750057.1">
    <property type="nucleotide sequence ID" value="NZ_JAPDHW010000006.1"/>
</dbReference>